<sequence>MDFVGAAAALLGAADFAAVDFAAVDFAAVVFFAATVFLAAVDFAAAVFARGDVPVVPVPDGDRASPVPGVSAAVSVVLLLAAGDTESLSLSGHGVRPRGNTPMTLSSPCAGQCPAR</sequence>
<keyword evidence="2" id="KW-1133">Transmembrane helix</keyword>
<accession>A0ABN2KB73</accession>
<gene>
    <name evidence="3" type="ORF">GCM10009767_09080</name>
</gene>
<proteinExistence type="predicted"/>
<feature type="region of interest" description="Disordered" evidence="1">
    <location>
        <begin position="89"/>
        <end position="116"/>
    </location>
</feature>
<feature type="transmembrane region" description="Helical" evidence="2">
    <location>
        <begin position="26"/>
        <end position="49"/>
    </location>
</feature>
<dbReference type="Proteomes" id="UP001501204">
    <property type="component" value="Unassembled WGS sequence"/>
</dbReference>
<name>A0ABN2KB73_9MICC</name>
<evidence type="ECO:0000313" key="3">
    <source>
        <dbReference type="EMBL" id="GAA1752215.1"/>
    </source>
</evidence>
<keyword evidence="4" id="KW-1185">Reference proteome</keyword>
<comment type="caution">
    <text evidence="3">The sequence shown here is derived from an EMBL/GenBank/DDBJ whole genome shotgun (WGS) entry which is preliminary data.</text>
</comment>
<organism evidence="3 4">
    <name type="scientific">Kocuria aegyptia</name>
    <dbReference type="NCBI Taxonomy" id="330943"/>
    <lineage>
        <taxon>Bacteria</taxon>
        <taxon>Bacillati</taxon>
        <taxon>Actinomycetota</taxon>
        <taxon>Actinomycetes</taxon>
        <taxon>Micrococcales</taxon>
        <taxon>Micrococcaceae</taxon>
        <taxon>Kocuria</taxon>
    </lineage>
</organism>
<keyword evidence="2" id="KW-0472">Membrane</keyword>
<evidence type="ECO:0000256" key="1">
    <source>
        <dbReference type="SAM" id="MobiDB-lite"/>
    </source>
</evidence>
<protein>
    <submittedName>
        <fullName evidence="3">Uncharacterized protein</fullName>
    </submittedName>
</protein>
<evidence type="ECO:0000313" key="4">
    <source>
        <dbReference type="Proteomes" id="UP001501204"/>
    </source>
</evidence>
<dbReference type="EMBL" id="BAAAOA010000010">
    <property type="protein sequence ID" value="GAA1752215.1"/>
    <property type="molecule type" value="Genomic_DNA"/>
</dbReference>
<reference evidence="3 4" key="1">
    <citation type="journal article" date="2019" name="Int. J. Syst. Evol. Microbiol.">
        <title>The Global Catalogue of Microorganisms (GCM) 10K type strain sequencing project: providing services to taxonomists for standard genome sequencing and annotation.</title>
        <authorList>
            <consortium name="The Broad Institute Genomics Platform"/>
            <consortium name="The Broad Institute Genome Sequencing Center for Infectious Disease"/>
            <person name="Wu L."/>
            <person name="Ma J."/>
        </authorList>
    </citation>
    <scope>NUCLEOTIDE SEQUENCE [LARGE SCALE GENOMIC DNA]</scope>
    <source>
        <strain evidence="3 4">JCM 14735</strain>
    </source>
</reference>
<keyword evidence="2" id="KW-0812">Transmembrane</keyword>
<evidence type="ECO:0000256" key="2">
    <source>
        <dbReference type="SAM" id="Phobius"/>
    </source>
</evidence>